<evidence type="ECO:0000256" key="1">
    <source>
        <dbReference type="SAM" id="MobiDB-lite"/>
    </source>
</evidence>
<keyword evidence="2" id="KW-0812">Transmembrane</keyword>
<comment type="caution">
    <text evidence="4">The sequence shown here is derived from an EMBL/GenBank/DDBJ whole genome shotgun (WGS) entry which is preliminary data.</text>
</comment>
<organism evidence="4 5">
    <name type="scientific">Funneliformis geosporum</name>
    <dbReference type="NCBI Taxonomy" id="1117311"/>
    <lineage>
        <taxon>Eukaryota</taxon>
        <taxon>Fungi</taxon>
        <taxon>Fungi incertae sedis</taxon>
        <taxon>Mucoromycota</taxon>
        <taxon>Glomeromycotina</taxon>
        <taxon>Glomeromycetes</taxon>
        <taxon>Glomerales</taxon>
        <taxon>Glomeraceae</taxon>
        <taxon>Funneliformis</taxon>
    </lineage>
</organism>
<accession>A0A9W4SRX9</accession>
<feature type="region of interest" description="Disordered" evidence="1">
    <location>
        <begin position="275"/>
        <end position="303"/>
    </location>
</feature>
<keyword evidence="5" id="KW-1185">Reference proteome</keyword>
<evidence type="ECO:0000313" key="4">
    <source>
        <dbReference type="EMBL" id="CAI2178690.1"/>
    </source>
</evidence>
<dbReference type="PROSITE" id="PS50213">
    <property type="entry name" value="FAS1"/>
    <property type="match status" value="2"/>
</dbReference>
<dbReference type="OrthoDB" id="286301at2759"/>
<dbReference type="PANTHER" id="PTHR10900">
    <property type="entry name" value="PERIOSTIN-RELATED"/>
    <property type="match status" value="1"/>
</dbReference>
<feature type="domain" description="FAS1" evidence="3">
    <location>
        <begin position="138"/>
        <end position="266"/>
    </location>
</feature>
<dbReference type="PANTHER" id="PTHR10900:SF77">
    <property type="entry name" value="FI19380P1"/>
    <property type="match status" value="1"/>
</dbReference>
<keyword evidence="2" id="KW-1133">Transmembrane helix</keyword>
<feature type="compositionally biased region" description="Low complexity" evidence="1">
    <location>
        <begin position="282"/>
        <end position="294"/>
    </location>
</feature>
<dbReference type="InterPro" id="IPR036378">
    <property type="entry name" value="FAS1_dom_sf"/>
</dbReference>
<dbReference type="Pfam" id="PF02469">
    <property type="entry name" value="Fasciclin"/>
    <property type="match status" value="2"/>
</dbReference>
<dbReference type="EMBL" id="CAMKVN010001901">
    <property type="protein sequence ID" value="CAI2178690.1"/>
    <property type="molecule type" value="Genomic_DNA"/>
</dbReference>
<sequence length="422" mass="46171">MQFKIFCDVTGLLDKLPIIEETIIGKGNKYTIFAPSNQAFENIGKLSDVAIDNLLKYHIIPKETKSTDFIGTQYEQTLLDSPQFVKLAAKEKQKLIINKEGEAFTISNGNGKVGKVISADNVASNGIIQVVDAIVELPNSPTNVMNQRKEINDFGKLITAANLGNLFDGLIGVTIFAPSNEALAKLNPELLSSDKVTSIIQHHIVPKKVVFSGVLLEGATDNIKSYEGSTISISKKGKVLSVDNSVVITPDILLNNGNLHVIDELLMPHELKLIPNESAKGPPKNSSNNSPKKSTPSEDEHNNGSTLITVSILGGFVGLFAATTWILIHLKRRQKRKYLENTTTYNDVNILQIPSDNNKDKNYSGATQNNIHGNAIKDSRNTNQGTIAPNDDNMVVRNYGRNMNQGAISPENHMMGNYINRV</sequence>
<dbReference type="Proteomes" id="UP001153678">
    <property type="component" value="Unassembled WGS sequence"/>
</dbReference>
<reference evidence="4" key="1">
    <citation type="submission" date="2022-08" db="EMBL/GenBank/DDBJ databases">
        <authorList>
            <person name="Kallberg Y."/>
            <person name="Tangrot J."/>
            <person name="Rosling A."/>
        </authorList>
    </citation>
    <scope>NUCLEOTIDE SEQUENCE</scope>
    <source>
        <strain evidence="4">Wild A</strain>
    </source>
</reference>
<evidence type="ECO:0000313" key="5">
    <source>
        <dbReference type="Proteomes" id="UP001153678"/>
    </source>
</evidence>
<keyword evidence="2" id="KW-0472">Membrane</keyword>
<dbReference type="SMART" id="SM00554">
    <property type="entry name" value="FAS1"/>
    <property type="match status" value="2"/>
</dbReference>
<dbReference type="InterPro" id="IPR050904">
    <property type="entry name" value="Adhesion/Biosynth-related"/>
</dbReference>
<gene>
    <name evidence="4" type="ORF">FWILDA_LOCUS8712</name>
</gene>
<dbReference type="SUPFAM" id="SSF82153">
    <property type="entry name" value="FAS1 domain"/>
    <property type="match status" value="2"/>
</dbReference>
<name>A0A9W4SRX9_9GLOM</name>
<evidence type="ECO:0000259" key="3">
    <source>
        <dbReference type="PROSITE" id="PS50213"/>
    </source>
</evidence>
<proteinExistence type="predicted"/>
<feature type="transmembrane region" description="Helical" evidence="2">
    <location>
        <begin position="307"/>
        <end position="328"/>
    </location>
</feature>
<protein>
    <submittedName>
        <fullName evidence="4">747_t:CDS:1</fullName>
    </submittedName>
</protein>
<evidence type="ECO:0000256" key="2">
    <source>
        <dbReference type="SAM" id="Phobius"/>
    </source>
</evidence>
<dbReference type="InterPro" id="IPR000782">
    <property type="entry name" value="FAS1_domain"/>
</dbReference>
<feature type="domain" description="FAS1" evidence="3">
    <location>
        <begin position="1"/>
        <end position="135"/>
    </location>
</feature>
<feature type="region of interest" description="Disordered" evidence="1">
    <location>
        <begin position="372"/>
        <end position="393"/>
    </location>
</feature>
<dbReference type="Gene3D" id="2.30.180.10">
    <property type="entry name" value="FAS1 domain"/>
    <property type="match status" value="2"/>
</dbReference>
<dbReference type="AlphaFoldDB" id="A0A9W4SRX9"/>